<dbReference type="InterPro" id="IPR052754">
    <property type="entry name" value="NTPase_KAP_P-loop"/>
</dbReference>
<dbReference type="AlphaFoldDB" id="A0A2T1GJL3"/>
<gene>
    <name evidence="2" type="ORF">C7B77_06780</name>
</gene>
<dbReference type="InterPro" id="IPR011646">
    <property type="entry name" value="KAP_P-loop"/>
</dbReference>
<keyword evidence="3" id="KW-1185">Reference proteome</keyword>
<dbReference type="Pfam" id="PF07693">
    <property type="entry name" value="KAP_NTPase"/>
    <property type="match status" value="1"/>
</dbReference>
<dbReference type="Gene3D" id="3.40.50.300">
    <property type="entry name" value="P-loop containing nucleotide triphosphate hydrolases"/>
    <property type="match status" value="1"/>
</dbReference>
<feature type="domain" description="KAP NTPase" evidence="1">
    <location>
        <begin position="40"/>
        <end position="332"/>
    </location>
</feature>
<dbReference type="EMBL" id="PVWO01000057">
    <property type="protein sequence ID" value="PSB57886.1"/>
    <property type="molecule type" value="Genomic_DNA"/>
</dbReference>
<dbReference type="Proteomes" id="UP000238937">
    <property type="component" value="Unassembled WGS sequence"/>
</dbReference>
<protein>
    <recommendedName>
        <fullName evidence="1">KAP NTPase domain-containing protein</fullName>
    </recommendedName>
</protein>
<dbReference type="PANTHER" id="PTHR22674">
    <property type="entry name" value="NTPASE, KAP FAMILY P-LOOP DOMAIN-CONTAINING 1"/>
    <property type="match status" value="1"/>
</dbReference>
<organism evidence="2 3">
    <name type="scientific">Chamaesiphon polymorphus CCALA 037</name>
    <dbReference type="NCBI Taxonomy" id="2107692"/>
    <lineage>
        <taxon>Bacteria</taxon>
        <taxon>Bacillati</taxon>
        <taxon>Cyanobacteriota</taxon>
        <taxon>Cyanophyceae</taxon>
        <taxon>Gomontiellales</taxon>
        <taxon>Chamaesiphonaceae</taxon>
        <taxon>Chamaesiphon</taxon>
    </lineage>
</organism>
<comment type="caution">
    <text evidence="2">The sequence shown here is derived from an EMBL/GenBank/DDBJ whole genome shotgun (WGS) entry which is preliminary data.</text>
</comment>
<evidence type="ECO:0000259" key="1">
    <source>
        <dbReference type="Pfam" id="PF07693"/>
    </source>
</evidence>
<sequence>MQIRPSVLEIPTDDPFKNDCLSRKELEPTLTQVVTWAVGSFVLAVDGSWGSGKTTFLNMWEVKLNEAGHLCLYLNAWKSDFVEDPLVAVVGELSIAIKKSRPDNGNVDATIKKFEETAKSVLKRLITIGVKIATHGALDIDTASEKILSDLAGETAQDLIKDYCKGKSDIDDFREELSSLVAAIQKSDREPVKIVIIIDELDRCRPTYAVQLLERIKHLFDVEGIVFVLGIDREQLSHSIKALYGSEFDATGYLKRFIDLDYRLPEPDLGCYCSSLFEKFEINSLIARRHSENNDNNPDDLIDLNFYLGYLISSAQMSLREQEQIISRLRVVLQTIPVCENPFPVTLSILLFLHNYSNPEIYKSVMAGKLTPDDFLTFVEALPKEKEAFLLFSDSANRKNYSGFFKGKMKGIFLSGLNELLNTPSPEMQAYIQRINSRDNSSNEDRHIVQIAREGAGFQKTAQRLNLISNFERY</sequence>
<proteinExistence type="predicted"/>
<evidence type="ECO:0000313" key="2">
    <source>
        <dbReference type="EMBL" id="PSB57886.1"/>
    </source>
</evidence>
<name>A0A2T1GJL3_9CYAN</name>
<dbReference type="PANTHER" id="PTHR22674:SF6">
    <property type="entry name" value="NTPASE KAP FAMILY P-LOOP DOMAIN-CONTAINING PROTEIN 1"/>
    <property type="match status" value="1"/>
</dbReference>
<evidence type="ECO:0000313" key="3">
    <source>
        <dbReference type="Proteomes" id="UP000238937"/>
    </source>
</evidence>
<reference evidence="2 3" key="1">
    <citation type="submission" date="2018-03" db="EMBL/GenBank/DDBJ databases">
        <title>The ancient ancestry and fast evolution of plastids.</title>
        <authorList>
            <person name="Moore K.R."/>
            <person name="Magnabosco C."/>
            <person name="Momper L."/>
            <person name="Gold D.A."/>
            <person name="Bosak T."/>
            <person name="Fournier G.P."/>
        </authorList>
    </citation>
    <scope>NUCLEOTIDE SEQUENCE [LARGE SCALE GENOMIC DNA]</scope>
    <source>
        <strain evidence="2 3">CCALA 037</strain>
    </source>
</reference>
<dbReference type="SUPFAM" id="SSF52540">
    <property type="entry name" value="P-loop containing nucleoside triphosphate hydrolases"/>
    <property type="match status" value="1"/>
</dbReference>
<dbReference type="InterPro" id="IPR027417">
    <property type="entry name" value="P-loop_NTPase"/>
</dbReference>
<dbReference type="OrthoDB" id="9806479at2"/>
<accession>A0A2T1GJL3</accession>